<dbReference type="Pfam" id="PF14033">
    <property type="entry name" value="DUF4246"/>
    <property type="match status" value="1"/>
</dbReference>
<dbReference type="EMBL" id="NHTK01001193">
    <property type="protein sequence ID" value="PPR02043.1"/>
    <property type="molecule type" value="Genomic_DNA"/>
</dbReference>
<dbReference type="InterPro" id="IPR049192">
    <property type="entry name" value="DUF4246_C"/>
</dbReference>
<dbReference type="STRING" id="181874.A0A409YG99"/>
<proteinExistence type="predicted"/>
<organism evidence="3 4">
    <name type="scientific">Panaeolus cyanescens</name>
    <dbReference type="NCBI Taxonomy" id="181874"/>
    <lineage>
        <taxon>Eukaryota</taxon>
        <taxon>Fungi</taxon>
        <taxon>Dikarya</taxon>
        <taxon>Basidiomycota</taxon>
        <taxon>Agaricomycotina</taxon>
        <taxon>Agaricomycetes</taxon>
        <taxon>Agaricomycetidae</taxon>
        <taxon>Agaricales</taxon>
        <taxon>Agaricineae</taxon>
        <taxon>Galeropsidaceae</taxon>
        <taxon>Panaeolus</taxon>
    </lineage>
</organism>
<evidence type="ECO:0000259" key="2">
    <source>
        <dbReference type="Pfam" id="PF21666"/>
    </source>
</evidence>
<dbReference type="InterPro" id="IPR049207">
    <property type="entry name" value="DUF4246_N"/>
</dbReference>
<evidence type="ECO:0000259" key="1">
    <source>
        <dbReference type="Pfam" id="PF14033"/>
    </source>
</evidence>
<dbReference type="InParanoid" id="A0A409YG99"/>
<dbReference type="PANTHER" id="PTHR33119">
    <property type="entry name" value="IFI3P"/>
    <property type="match status" value="1"/>
</dbReference>
<dbReference type="AlphaFoldDB" id="A0A409YG99"/>
<feature type="domain" description="DUF4246" evidence="1">
    <location>
        <begin position="104"/>
        <end position="546"/>
    </location>
</feature>
<dbReference type="InterPro" id="IPR025340">
    <property type="entry name" value="DUF4246"/>
</dbReference>
<reference evidence="3 4" key="1">
    <citation type="journal article" date="2018" name="Evol. Lett.">
        <title>Horizontal gene cluster transfer increased hallucinogenic mushroom diversity.</title>
        <authorList>
            <person name="Reynolds H.T."/>
            <person name="Vijayakumar V."/>
            <person name="Gluck-Thaler E."/>
            <person name="Korotkin H.B."/>
            <person name="Matheny P.B."/>
            <person name="Slot J.C."/>
        </authorList>
    </citation>
    <scope>NUCLEOTIDE SEQUENCE [LARGE SCALE GENOMIC DNA]</scope>
    <source>
        <strain evidence="3 4">2629</strain>
    </source>
</reference>
<feature type="domain" description="DUF4246" evidence="2">
    <location>
        <begin position="15"/>
        <end position="93"/>
    </location>
</feature>
<dbReference type="Pfam" id="PF21666">
    <property type="entry name" value="DUF4246_N"/>
    <property type="match status" value="1"/>
</dbReference>
<accession>A0A409YG99</accession>
<gene>
    <name evidence="3" type="ORF">CVT24_011203</name>
</gene>
<dbReference type="OrthoDB" id="415532at2759"/>
<dbReference type="Proteomes" id="UP000284842">
    <property type="component" value="Unassembled WGS sequence"/>
</dbReference>
<comment type="caution">
    <text evidence="3">The sequence shown here is derived from an EMBL/GenBank/DDBJ whole genome shotgun (WGS) entry which is preliminary data.</text>
</comment>
<protein>
    <submittedName>
        <fullName evidence="3">Uncharacterized protein</fullName>
    </submittedName>
</protein>
<evidence type="ECO:0000313" key="4">
    <source>
        <dbReference type="Proteomes" id="UP000284842"/>
    </source>
</evidence>
<sequence>MSQEKCGVAEPSNRLPGFGLPLNYVPRKTDKDYIGPLLPNAISLGELVSENVALSATTLREISMLRFMNAITDKPDWHVKVCDDDIVKKWKAEVLASGIDFSRKMFKYCIYELRHNASSVSKSPTPPPIIVFPANVVKSDFAVSPGIKHELQVAMQKFEDKIPQRLRDWHPGSNEHVLDLVHPSLFPIVYGTTRILEHGVTTLDDCIQRCGEGKIADVPAEVPSDIHYTTQWGPQYKVDNSKAYSREFQWLPCEVDISSTKSRITSYINNLHPREKHLYELVEQIIDASIPLWGLTLAPLQRGFVDCDGPRRINYDGDEFKYDRDLTNVPQSEGPQRLPNESDEYFLERRKDWIYETRRVVQPEPSRFKPYDTKPLNIREVYGHRGIQIIVKFANIVLTPESPAYKGGSWHVEGQLNEHIVATSLYYYSSENITASSLSFRQQVATSCFNDATELQTDEQDYRWLDEVYGCPNYEPGVQVIGDVDTREGRLLTFPNILQHRVQPFKLADPTKPGHRKILALFLVDPNIKVVSTAHVPCQRKDWWKEVARREQILSPDGTGLGRLPVELQDIILDEVHGFPLDMDEAKALRVKLMEERKAYVRLQDETFLLNKFSLCEH</sequence>
<dbReference type="PANTHER" id="PTHR33119:SF1">
    <property type="entry name" value="FE2OG DIOXYGENASE DOMAIN-CONTAINING PROTEIN"/>
    <property type="match status" value="1"/>
</dbReference>
<evidence type="ECO:0000313" key="3">
    <source>
        <dbReference type="EMBL" id="PPR02043.1"/>
    </source>
</evidence>
<keyword evidence="4" id="KW-1185">Reference proteome</keyword>
<name>A0A409YG99_9AGAR</name>